<comment type="subcellular location">
    <subcellularLocation>
        <location evidence="1">Cytoplasm</location>
    </subcellularLocation>
</comment>
<keyword evidence="3" id="KW-0547">Nucleotide-binding</keyword>
<dbReference type="EMBL" id="LO017727">
    <property type="protein sequence ID" value="CRH04720.1"/>
    <property type="molecule type" value="Genomic_DNA"/>
</dbReference>
<keyword evidence="4" id="KW-0067">ATP-binding</keyword>
<protein>
    <submittedName>
        <fullName evidence="5">Magnetosome protein MamK</fullName>
    </submittedName>
</protein>
<evidence type="ECO:0000256" key="1">
    <source>
        <dbReference type="ARBA" id="ARBA00004496"/>
    </source>
</evidence>
<dbReference type="PANTHER" id="PTHR42749:SF1">
    <property type="entry name" value="CELL SHAPE-DETERMINING PROTEIN MREB"/>
    <property type="match status" value="1"/>
</dbReference>
<dbReference type="GO" id="GO:0005524">
    <property type="term" value="F:ATP binding"/>
    <property type="evidence" value="ECO:0007669"/>
    <property type="project" value="UniProtKB-KW"/>
</dbReference>
<dbReference type="InterPro" id="IPR056546">
    <property type="entry name" value="MreB_MamK-like"/>
</dbReference>
<evidence type="ECO:0000256" key="3">
    <source>
        <dbReference type="ARBA" id="ARBA00022741"/>
    </source>
</evidence>
<organism evidence="5">
    <name type="scientific">Magnetococcus massalia (strain MO-1)</name>
    <dbReference type="NCBI Taxonomy" id="451514"/>
    <lineage>
        <taxon>Bacteria</taxon>
        <taxon>Pseudomonadati</taxon>
        <taxon>Pseudomonadota</taxon>
        <taxon>Magnetococcia</taxon>
        <taxon>Magnetococcales</taxon>
        <taxon>Magnetococcaceae</taxon>
        <taxon>Magnetococcus</taxon>
    </lineage>
</organism>
<dbReference type="AlphaFoldDB" id="A0A1S7LCS9"/>
<evidence type="ECO:0000256" key="2">
    <source>
        <dbReference type="ARBA" id="ARBA00022490"/>
    </source>
</evidence>
<keyword evidence="2" id="KW-0963">Cytoplasm</keyword>
<dbReference type="PANTHER" id="PTHR42749">
    <property type="entry name" value="CELL SHAPE-DETERMINING PROTEIN MREB"/>
    <property type="match status" value="1"/>
</dbReference>
<dbReference type="CDD" id="cd24009">
    <property type="entry name" value="ASKHA_NBD_MamK"/>
    <property type="match status" value="1"/>
</dbReference>
<accession>A0A1S7LCS9</accession>
<gene>
    <name evidence="5" type="primary">mamK</name>
    <name evidence="5" type="ORF">MAGMO_0516</name>
</gene>
<dbReference type="NCBIfam" id="NF040964">
    <property type="entry name" value="MamK"/>
    <property type="match status" value="1"/>
</dbReference>
<dbReference type="Pfam" id="PF06723">
    <property type="entry name" value="MreB_Mbl"/>
    <property type="match status" value="1"/>
</dbReference>
<dbReference type="Gene3D" id="3.30.420.40">
    <property type="match status" value="2"/>
</dbReference>
<dbReference type="GO" id="GO:0005737">
    <property type="term" value="C:cytoplasm"/>
    <property type="evidence" value="ECO:0007669"/>
    <property type="project" value="UniProtKB-SubCell"/>
</dbReference>
<sequence length="346" mass="37409">MQSPAGNDKQLFVGIDLGTSRTAIMTRRGVKTMVRSVVGYPKDIIGVKILNNTVVVGQEALDNQAYLNLYYPLADGVLKETSEKDEMAAKELLQYVINQAQPQGDEQILGIVGVPARTSIYNKSQLLKITDELMSMSMVVSEPFMVAYGLDKLNNALVIDIGAGTIDICAMKGTVPSDKDQITLLKGGNYVDEVFTHAIAESYPDVQITSYIAQKIKEKHGFVGEPTEEVVVNLRAGGKPMLHDVTRELRFACETVIPDILESVEKLVLSFDPENQQEALKNIILAGGGSNMIGLDAALTEGLKEYGKVNVSRVADPDFAGAAGALKLATELPTEYWNQVGDIVGG</sequence>
<dbReference type="SUPFAM" id="SSF53067">
    <property type="entry name" value="Actin-like ATPase domain"/>
    <property type="match status" value="1"/>
</dbReference>
<evidence type="ECO:0000313" key="5">
    <source>
        <dbReference type="EMBL" id="CRH04720.1"/>
    </source>
</evidence>
<reference evidence="5" key="1">
    <citation type="submission" date="2015-04" db="EMBL/GenBank/DDBJ databases">
        <authorList>
            <person name="Syromyatnikov M.Y."/>
            <person name="Popov V.N."/>
        </authorList>
    </citation>
    <scope>NUCLEOTIDE SEQUENCE</scope>
    <source>
        <strain evidence="5">MO-1</strain>
    </source>
</reference>
<dbReference type="InterPro" id="IPR043129">
    <property type="entry name" value="ATPase_NBD"/>
</dbReference>
<proteinExistence type="predicted"/>
<evidence type="ECO:0000256" key="4">
    <source>
        <dbReference type="ARBA" id="ARBA00022840"/>
    </source>
</evidence>
<name>A0A1S7LCS9_MAGMO</name>